<sequence length="474" mass="54323">MKILKMDKTTDQLSESSEDLSEIESLQEEDIGISRTKTPNLTFPELPEIMYQDLVKRAYKVVMTVAMDKYTWLRDIPALRSLLHDASGSQEATDMSMATAVIPIPASDIISMMMNVTEWERSFLHIIHGSAVVDTVFSLPFFQNEDPAIKNLAGVFTKLQLPTTLVPMWDFWFLRYLKEITKGLYAIIDVSINFFDTLLKPNRRLSGVIIREDGQNSEIIWLDVMILIVPYETIYSPIFNSLKLFEAQRWISTLVSKLKRQSSTFSELKIDVHERAGPNLLEIADAMKLFYKECIAEDPDKKIFEFSSLDNSEEPEQLLKFATDDGSNSITLHRKKIGEGYKYYLQEASRDEYCSFVISRPMNQDEVDRYIISGPESLMDMSKEKLKNTAVSGFAIMPDGSGELESGGSLVTYVMQLNRHPRIDFDQSINEVKDELYETGLKKENDLEERRCVFNCCLPFFSYGGRQRTDVSTQ</sequence>
<dbReference type="EMBL" id="AWUE01014777">
    <property type="protein sequence ID" value="OMP01391.1"/>
    <property type="molecule type" value="Genomic_DNA"/>
</dbReference>
<feature type="compositionally biased region" description="Basic and acidic residues" evidence="1">
    <location>
        <begin position="1"/>
        <end position="10"/>
    </location>
</feature>
<proteinExistence type="predicted"/>
<dbReference type="PANTHER" id="PTHR45654">
    <property type="entry name" value="HOMEOBOX-LEUCINE ZIPPER PROTEIN MERISTEM L1"/>
    <property type="match status" value="1"/>
</dbReference>
<gene>
    <name evidence="3" type="ORF">COLO4_11900</name>
</gene>
<accession>A0A1R3K2U1</accession>
<dbReference type="Pfam" id="PF01852">
    <property type="entry name" value="START"/>
    <property type="match status" value="1"/>
</dbReference>
<feature type="region of interest" description="Disordered" evidence="1">
    <location>
        <begin position="1"/>
        <end position="24"/>
    </location>
</feature>
<feature type="domain" description="START" evidence="2">
    <location>
        <begin position="92"/>
        <end position="223"/>
    </location>
</feature>
<dbReference type="GO" id="GO:0008289">
    <property type="term" value="F:lipid binding"/>
    <property type="evidence" value="ECO:0007669"/>
    <property type="project" value="InterPro"/>
</dbReference>
<dbReference type="OrthoDB" id="943937at2759"/>
<dbReference type="PANTHER" id="PTHR45654:SF90">
    <property type="entry name" value="HOMEOBOX-LEUCINE ZIPPER PROTEIN ROC7-LIKE"/>
    <property type="match status" value="1"/>
</dbReference>
<dbReference type="GO" id="GO:0003677">
    <property type="term" value="F:DNA binding"/>
    <property type="evidence" value="ECO:0007669"/>
    <property type="project" value="UniProtKB-KW"/>
</dbReference>
<keyword evidence="4" id="KW-1185">Reference proteome</keyword>
<dbReference type="InterPro" id="IPR042160">
    <property type="entry name" value="HD-Zip_IV"/>
</dbReference>
<dbReference type="STRING" id="93759.A0A1R3K2U1"/>
<dbReference type="AlphaFoldDB" id="A0A1R3K2U1"/>
<evidence type="ECO:0000313" key="3">
    <source>
        <dbReference type="EMBL" id="OMP01391.1"/>
    </source>
</evidence>
<dbReference type="SUPFAM" id="SSF55961">
    <property type="entry name" value="Bet v1-like"/>
    <property type="match status" value="1"/>
</dbReference>
<protein>
    <recommendedName>
        <fullName evidence="2">START domain-containing protein</fullName>
    </recommendedName>
</protein>
<comment type="caution">
    <text evidence="3">The sequence shown here is derived from an EMBL/GenBank/DDBJ whole genome shotgun (WGS) entry which is preliminary data.</text>
</comment>
<organism evidence="3 4">
    <name type="scientific">Corchorus olitorius</name>
    <dbReference type="NCBI Taxonomy" id="93759"/>
    <lineage>
        <taxon>Eukaryota</taxon>
        <taxon>Viridiplantae</taxon>
        <taxon>Streptophyta</taxon>
        <taxon>Embryophyta</taxon>
        <taxon>Tracheophyta</taxon>
        <taxon>Spermatophyta</taxon>
        <taxon>Magnoliopsida</taxon>
        <taxon>eudicotyledons</taxon>
        <taxon>Gunneridae</taxon>
        <taxon>Pentapetalae</taxon>
        <taxon>rosids</taxon>
        <taxon>malvids</taxon>
        <taxon>Malvales</taxon>
        <taxon>Malvaceae</taxon>
        <taxon>Grewioideae</taxon>
        <taxon>Apeibeae</taxon>
        <taxon>Corchorus</taxon>
    </lineage>
</organism>
<reference evidence="4" key="1">
    <citation type="submission" date="2013-09" db="EMBL/GenBank/DDBJ databases">
        <title>Corchorus olitorius genome sequencing.</title>
        <authorList>
            <person name="Alam M."/>
            <person name="Haque M.S."/>
            <person name="Islam M.S."/>
            <person name="Emdad E.M."/>
            <person name="Islam M.M."/>
            <person name="Ahmed B."/>
            <person name="Halim A."/>
            <person name="Hossen Q.M.M."/>
            <person name="Hossain M.Z."/>
            <person name="Ahmed R."/>
            <person name="Khan M.M."/>
            <person name="Islam R."/>
            <person name="Rashid M.M."/>
            <person name="Khan S.A."/>
            <person name="Rahman M.S."/>
            <person name="Alam M."/>
            <person name="Yahiya A.S."/>
            <person name="Khan M.S."/>
            <person name="Azam M.S."/>
            <person name="Haque T."/>
            <person name="Lashkar M.Z.H."/>
            <person name="Akhand A.I."/>
            <person name="Morshed G."/>
            <person name="Roy S."/>
            <person name="Uddin K.S."/>
            <person name="Rabeya T."/>
            <person name="Hossain A.S."/>
            <person name="Chowdhury A."/>
            <person name="Snigdha A.R."/>
            <person name="Mortoza M.S."/>
            <person name="Matin S.A."/>
            <person name="Hoque S.M.E."/>
            <person name="Islam M.K."/>
            <person name="Roy D.K."/>
            <person name="Haider R."/>
            <person name="Moosa M.M."/>
            <person name="Elias S.M."/>
            <person name="Hasan A.M."/>
            <person name="Jahan S."/>
            <person name="Shafiuddin M."/>
            <person name="Mahmood N."/>
            <person name="Shommy N.S."/>
        </authorList>
    </citation>
    <scope>NUCLEOTIDE SEQUENCE [LARGE SCALE GENOMIC DNA]</scope>
    <source>
        <strain evidence="4">cv. O-4</strain>
    </source>
</reference>
<name>A0A1R3K2U1_9ROSI</name>
<dbReference type="InterPro" id="IPR002913">
    <property type="entry name" value="START_lipid-bd_dom"/>
</dbReference>
<dbReference type="Proteomes" id="UP000187203">
    <property type="component" value="Unassembled WGS sequence"/>
</dbReference>
<evidence type="ECO:0000259" key="2">
    <source>
        <dbReference type="Pfam" id="PF01852"/>
    </source>
</evidence>
<evidence type="ECO:0000256" key="1">
    <source>
        <dbReference type="SAM" id="MobiDB-lite"/>
    </source>
</evidence>
<evidence type="ECO:0000313" key="4">
    <source>
        <dbReference type="Proteomes" id="UP000187203"/>
    </source>
</evidence>